<protein>
    <recommendedName>
        <fullName evidence="4 14">Protoporphyrinogen IX oxidase</fullName>
        <shortName evidence="14">PPO</shortName>
        <ecNumber evidence="14 15">1.3.99.-</ecNumber>
    </recommendedName>
</protein>
<reference evidence="17" key="1">
    <citation type="submission" date="2015-11" db="EMBL/GenBank/DDBJ databases">
        <title>Complete genome sequence of a polyethylene glycol-degrading strain Sphingopyxis terrae strain 203-1 (NBRC 15098).</title>
        <authorList>
            <person name="Yoshiyuki O."/>
            <person name="Shouta N."/>
            <person name="Nagata Y."/>
            <person name="Numata M."/>
            <person name="Tsuchikane K."/>
            <person name="Hosoyama A."/>
            <person name="Yamazoe A."/>
            <person name="Tsuda M."/>
            <person name="Fujita N."/>
            <person name="Kawai F."/>
        </authorList>
    </citation>
    <scope>NUCLEOTIDE SEQUENCE [LARGE SCALE GENOMIC DNA]</scope>
    <source>
        <strain evidence="17">203-1</strain>
    </source>
</reference>
<dbReference type="PANTHER" id="PTHR40255:SF1">
    <property type="entry name" value="PROTOPORPHYRINOGEN IX OXIDASE"/>
    <property type="match status" value="1"/>
</dbReference>
<comment type="subcellular location">
    <subcellularLocation>
        <location evidence="1 14">Cell membrane</location>
        <topology evidence="1 14">Multi-pass membrane protein</topology>
    </subcellularLocation>
</comment>
<evidence type="ECO:0000313" key="16">
    <source>
        <dbReference type="EMBL" id="AMU94555.1"/>
    </source>
</evidence>
<keyword evidence="8 14" id="KW-0479">Metal-binding</keyword>
<comment type="subunit">
    <text evidence="14">Homodimer.</text>
</comment>
<keyword evidence="9 14" id="KW-1133">Transmembrane helix</keyword>
<evidence type="ECO:0000256" key="9">
    <source>
        <dbReference type="ARBA" id="ARBA00022989"/>
    </source>
</evidence>
<dbReference type="GO" id="GO:0005886">
    <property type="term" value="C:plasma membrane"/>
    <property type="evidence" value="ECO:0007669"/>
    <property type="project" value="UniProtKB-SubCell"/>
</dbReference>
<evidence type="ECO:0000256" key="2">
    <source>
        <dbReference type="ARBA" id="ARBA00005073"/>
    </source>
</evidence>
<dbReference type="EMBL" id="CP013342">
    <property type="protein sequence ID" value="AMU94555.1"/>
    <property type="molecule type" value="Genomic_DNA"/>
</dbReference>
<keyword evidence="5 14" id="KW-1003">Cell membrane</keyword>
<dbReference type="PIRSF" id="PIRSF004638">
    <property type="entry name" value="UCP004638"/>
    <property type="match status" value="1"/>
</dbReference>
<dbReference type="STRING" id="1219058.AOA14_08035"/>
<keyword evidence="6 14" id="KW-0349">Heme</keyword>
<evidence type="ECO:0000256" key="4">
    <source>
        <dbReference type="ARBA" id="ARBA00017504"/>
    </source>
</evidence>
<keyword evidence="7 14" id="KW-0812">Transmembrane</keyword>
<evidence type="ECO:0000256" key="11">
    <source>
        <dbReference type="ARBA" id="ARBA00023004"/>
    </source>
</evidence>
<comment type="catalytic activity">
    <reaction evidence="13 14 15">
        <text>protoporphyrinogen IX + 3 A = protoporphyrin IX + 3 AH2</text>
        <dbReference type="Rhea" id="RHEA:62000"/>
        <dbReference type="ChEBI" id="CHEBI:13193"/>
        <dbReference type="ChEBI" id="CHEBI:17499"/>
        <dbReference type="ChEBI" id="CHEBI:57306"/>
        <dbReference type="ChEBI" id="CHEBI:57307"/>
    </reaction>
</comment>
<feature type="binding site" description="axial binding residue" evidence="14">
    <location>
        <position position="94"/>
    </location>
    <ligand>
        <name>heme</name>
        <dbReference type="ChEBI" id="CHEBI:30413"/>
    </ligand>
    <ligandPart>
        <name>Fe</name>
        <dbReference type="ChEBI" id="CHEBI:18248"/>
    </ligandPart>
</feature>
<evidence type="ECO:0000256" key="12">
    <source>
        <dbReference type="ARBA" id="ARBA00023136"/>
    </source>
</evidence>
<dbReference type="UniPathway" id="UPA00251">
    <property type="reaction ID" value="UER00324"/>
</dbReference>
<dbReference type="PANTHER" id="PTHR40255">
    <property type="entry name" value="UPF0093 MEMBRANE PROTEIN SLR1790"/>
    <property type="match status" value="1"/>
</dbReference>
<sequence>MADWTGFLGVTMLWVKAAHVIFVIFLMAGLFMMPRFFVYHHQCAVGSDEDRKWIEREDRLRKIILNPSLVLVWILGLMLAFNGGYWSQGWFHAKLLLVLLLSGYHGWTIGYFKKLKRGERPLSEKRLRMLNEVPGVAAAIIVILAVVRPF</sequence>
<keyword evidence="12 14" id="KW-0472">Membrane</keyword>
<evidence type="ECO:0000256" key="6">
    <source>
        <dbReference type="ARBA" id="ARBA00022617"/>
    </source>
</evidence>
<dbReference type="Proteomes" id="UP000076234">
    <property type="component" value="Chromosome"/>
</dbReference>
<organism evidence="16 17">
    <name type="scientific">Sphingopyxis terrae subsp. terrae NBRC 15098</name>
    <dbReference type="NCBI Taxonomy" id="1219058"/>
    <lineage>
        <taxon>Bacteria</taxon>
        <taxon>Pseudomonadati</taxon>
        <taxon>Pseudomonadota</taxon>
        <taxon>Alphaproteobacteria</taxon>
        <taxon>Sphingomonadales</taxon>
        <taxon>Sphingomonadaceae</taxon>
        <taxon>Sphingopyxis</taxon>
    </lineage>
</organism>
<evidence type="ECO:0000256" key="3">
    <source>
        <dbReference type="ARBA" id="ARBA00006501"/>
    </source>
</evidence>
<dbReference type="KEGG" id="ster:AOA14_08035"/>
<comment type="pathway">
    <text evidence="2 14 15">Porphyrin-containing compound metabolism; protoporphyrin-IX biosynthesis; protoporphyrin-IX from protoporphyrinogen-IX: step 1/1.</text>
</comment>
<comment type="function">
    <text evidence="14 15">Catalyzes the oxidation of protoporphyrinogen IX to protoporphyrin IX.</text>
</comment>
<evidence type="ECO:0000313" key="17">
    <source>
        <dbReference type="Proteomes" id="UP000076234"/>
    </source>
</evidence>
<dbReference type="AlphaFoldDB" id="A0A142VZ51"/>
<comment type="similarity">
    <text evidence="3 14 15">Belongs to the HemJ family.</text>
</comment>
<accession>A0A142VZ51</accession>
<keyword evidence="11 14" id="KW-0408">Iron</keyword>
<dbReference type="HAMAP" id="MF_02239">
    <property type="entry name" value="HemJ"/>
    <property type="match status" value="1"/>
</dbReference>
<proteinExistence type="inferred from homology"/>
<feature type="binding site" description="axial binding residue" evidence="14">
    <location>
        <position position="19"/>
    </location>
    <ligand>
        <name>heme</name>
        <dbReference type="ChEBI" id="CHEBI:30413"/>
    </ligand>
    <ligandPart>
        <name>Fe</name>
        <dbReference type="ChEBI" id="CHEBI:18248"/>
    </ligandPart>
</feature>
<name>A0A142VZ51_9SPHN</name>
<evidence type="ECO:0000256" key="15">
    <source>
        <dbReference type="PIRNR" id="PIRNR004638"/>
    </source>
</evidence>
<evidence type="ECO:0000256" key="1">
    <source>
        <dbReference type="ARBA" id="ARBA00004651"/>
    </source>
</evidence>
<gene>
    <name evidence="16" type="ORF">AOA14_08035</name>
</gene>
<dbReference type="Pfam" id="PF03653">
    <property type="entry name" value="UPF0093"/>
    <property type="match status" value="1"/>
</dbReference>
<evidence type="ECO:0000256" key="13">
    <source>
        <dbReference type="ARBA" id="ARBA00048390"/>
    </source>
</evidence>
<evidence type="ECO:0000256" key="7">
    <source>
        <dbReference type="ARBA" id="ARBA00022692"/>
    </source>
</evidence>
<reference evidence="16 17" key="2">
    <citation type="journal article" date="2016" name="Genome Announc.">
        <title>Complete Genome Sequence of Sphingopyxis terrae Strain 203-1 (NBRC 111660), a Polyethylene Glycol Degrader.</title>
        <authorList>
            <person name="Ohtsubo Y."/>
            <person name="Nonoyama S."/>
            <person name="Nagata Y."/>
            <person name="Numata M."/>
            <person name="Tsuchikane K."/>
            <person name="Hosoyama A."/>
            <person name="Yamazoe A."/>
            <person name="Tsuda M."/>
            <person name="Fujita N."/>
            <person name="Kawai F."/>
        </authorList>
    </citation>
    <scope>NUCLEOTIDE SEQUENCE [LARGE SCALE GENOMIC DNA]</scope>
    <source>
        <strain evidence="16 17">203-1</strain>
    </source>
</reference>
<dbReference type="GO" id="GO:0046872">
    <property type="term" value="F:metal ion binding"/>
    <property type="evidence" value="ECO:0007669"/>
    <property type="project" value="UniProtKB-UniRule"/>
</dbReference>
<dbReference type="EC" id="1.3.99.-" evidence="14 15"/>
<keyword evidence="10 14" id="KW-0560">Oxidoreductase</keyword>
<evidence type="ECO:0000256" key="10">
    <source>
        <dbReference type="ARBA" id="ARBA00023002"/>
    </source>
</evidence>
<evidence type="ECO:0000256" key="5">
    <source>
        <dbReference type="ARBA" id="ARBA00022475"/>
    </source>
</evidence>
<dbReference type="RefSeq" id="WP_062901402.1">
    <property type="nucleotide sequence ID" value="NZ_CP013342.1"/>
</dbReference>
<dbReference type="GO" id="GO:0070818">
    <property type="term" value="F:protoporphyrinogen oxidase activity"/>
    <property type="evidence" value="ECO:0007669"/>
    <property type="project" value="UniProtKB-UniRule"/>
</dbReference>
<evidence type="ECO:0000256" key="14">
    <source>
        <dbReference type="HAMAP-Rule" id="MF_02239"/>
    </source>
</evidence>
<dbReference type="GO" id="GO:0006782">
    <property type="term" value="P:protoporphyrinogen IX biosynthetic process"/>
    <property type="evidence" value="ECO:0007669"/>
    <property type="project" value="UniProtKB-UniRule"/>
</dbReference>
<dbReference type="InterPro" id="IPR005265">
    <property type="entry name" value="HemJ-like"/>
</dbReference>
<evidence type="ECO:0000256" key="8">
    <source>
        <dbReference type="ARBA" id="ARBA00022723"/>
    </source>
</evidence>
<comment type="cofactor">
    <cofactor evidence="14 15">
        <name>heme b</name>
        <dbReference type="ChEBI" id="CHEBI:60344"/>
    </cofactor>
    <text evidence="14 15">Binds 1 heme b (iron(II)-protoporphyrin IX) group per subunit.</text>
</comment>